<evidence type="ECO:0000256" key="7">
    <source>
        <dbReference type="PIRSR" id="PIRSR000138-2"/>
    </source>
</evidence>
<feature type="binding site" evidence="7">
    <location>
        <position position="141"/>
    </location>
    <ligand>
        <name>glyoxylate</name>
        <dbReference type="ChEBI" id="CHEBI:36655"/>
    </ligand>
</feature>
<dbReference type="PROSITE" id="PS00557">
    <property type="entry name" value="FMN_HYDROXY_ACID_DH_1"/>
    <property type="match status" value="1"/>
</dbReference>
<keyword evidence="4" id="KW-0560">Oxidoreductase</keyword>
<dbReference type="InterPro" id="IPR012133">
    <property type="entry name" value="Alpha-hydoxy_acid_DH_FMN"/>
</dbReference>
<dbReference type="SUPFAM" id="SSF51395">
    <property type="entry name" value="FMN-linked oxidoreductases"/>
    <property type="match status" value="1"/>
</dbReference>
<dbReference type="PANTHER" id="PTHR10578:SF107">
    <property type="entry name" value="2-HYDROXYACID OXIDASE 1"/>
    <property type="match status" value="1"/>
</dbReference>
<feature type="binding site" evidence="7">
    <location>
        <begin position="342"/>
        <end position="343"/>
    </location>
    <ligand>
        <name>FMN</name>
        <dbReference type="ChEBI" id="CHEBI:58210"/>
    </ligand>
</feature>
<proteinExistence type="inferred from homology"/>
<dbReference type="InterPro" id="IPR037396">
    <property type="entry name" value="FMN_HAD"/>
</dbReference>
<feature type="domain" description="FMN hydroxy acid dehydrogenase" evidence="8">
    <location>
        <begin position="11"/>
        <end position="393"/>
    </location>
</feature>
<dbReference type="RefSeq" id="WP_289843507.1">
    <property type="nucleotide sequence ID" value="NZ_CATKSH010000005.1"/>
</dbReference>
<feature type="binding site" evidence="7">
    <location>
        <position position="289"/>
    </location>
    <ligand>
        <name>glyoxylate</name>
        <dbReference type="ChEBI" id="CHEBI:36655"/>
    </ligand>
</feature>
<dbReference type="PANTHER" id="PTHR10578">
    <property type="entry name" value="S -2-HYDROXY-ACID OXIDASE-RELATED"/>
    <property type="match status" value="1"/>
</dbReference>
<sequence length="393" mass="43266">MSKRLTRPRPSSLRHALNLEDYERLVRRRLPRSVFGYVEGGADDGEACRHNREVFRSIRMIPKVLVDVSTRTQETTLFGQTYSAPFLVAPMGASSIVGYDADNSMARAARAARIPFVLSANSITPIEEMARTYPGAWFAAYQSPDARKIEDMCLRVADAGLSLYMLTVDVPVASNRENNVRTGYTMPFRMSKRLGFDVLRHPRWALGTMLRTMRHRGLPRISNVDPIARPSIFSRNIGAVTGHAGFSWRHAEQIRRCWKGPFVLKGILSPGDARLAREIGADGIVVSNHGGRQLDSAVSPVDVLQAIRAEAGTMTVLADSGFRRGTDILKGLALGADGILIGRPFLFAAALGGERAVTQAISRLKTEIDIDMALLGVNMPEDITEDMILRSAF</sequence>
<comment type="similarity">
    <text evidence="5">Belongs to the FMN-dependent alpha-hydroxy acid dehydrogenase family.</text>
</comment>
<dbReference type="InterPro" id="IPR000262">
    <property type="entry name" value="FMN-dep_DH"/>
</dbReference>
<keyword evidence="2 7" id="KW-0285">Flavoprotein</keyword>
<dbReference type="AlphaFoldDB" id="A0AA35V0B1"/>
<feature type="binding site" evidence="7">
    <location>
        <position position="265"/>
    </location>
    <ligand>
        <name>FMN</name>
        <dbReference type="ChEBI" id="CHEBI:58210"/>
    </ligand>
</feature>
<feature type="binding site" evidence="7">
    <location>
        <position position="287"/>
    </location>
    <ligand>
        <name>FMN</name>
        <dbReference type="ChEBI" id="CHEBI:58210"/>
    </ligand>
</feature>
<feature type="binding site" evidence="7">
    <location>
        <position position="37"/>
    </location>
    <ligand>
        <name>glyoxylate</name>
        <dbReference type="ChEBI" id="CHEBI:36655"/>
    </ligand>
</feature>
<gene>
    <name evidence="9" type="ORF">LMG32879_001180</name>
</gene>
<dbReference type="GO" id="GO:0005886">
    <property type="term" value="C:plasma membrane"/>
    <property type="evidence" value="ECO:0007669"/>
    <property type="project" value="TreeGrafter"/>
</dbReference>
<comment type="cofactor">
    <cofactor evidence="1">
        <name>FMN</name>
        <dbReference type="ChEBI" id="CHEBI:58210"/>
    </cofactor>
</comment>
<keyword evidence="3 7" id="KW-0288">FMN</keyword>
<feature type="binding site" evidence="7">
    <location>
        <position position="119"/>
    </location>
    <ligand>
        <name>FMN</name>
        <dbReference type="ChEBI" id="CHEBI:58210"/>
    </ligand>
</feature>
<comment type="caution">
    <text evidence="9">The sequence shown here is derived from an EMBL/GenBank/DDBJ whole genome shotgun (WGS) entry which is preliminary data.</text>
</comment>
<reference evidence="9" key="1">
    <citation type="submission" date="2023-03" db="EMBL/GenBank/DDBJ databases">
        <authorList>
            <person name="Cleenwerck I."/>
        </authorList>
    </citation>
    <scope>NUCLEOTIDE SEQUENCE</scope>
    <source>
        <strain evidence="9">LMG 32879</strain>
    </source>
</reference>
<evidence type="ECO:0000256" key="4">
    <source>
        <dbReference type="ARBA" id="ARBA00023002"/>
    </source>
</evidence>
<dbReference type="Proteomes" id="UP001176960">
    <property type="component" value="Unassembled WGS sequence"/>
</dbReference>
<dbReference type="InterPro" id="IPR013785">
    <property type="entry name" value="Aldolase_TIM"/>
</dbReference>
<dbReference type="PIRSF" id="PIRSF000138">
    <property type="entry name" value="Al-hdrx_acd_dh"/>
    <property type="match status" value="1"/>
</dbReference>
<feature type="active site" description="Proton acceptor" evidence="6">
    <location>
        <position position="289"/>
    </location>
</feature>
<evidence type="ECO:0000256" key="6">
    <source>
        <dbReference type="PIRSR" id="PIRSR000138-1"/>
    </source>
</evidence>
<evidence type="ECO:0000259" key="8">
    <source>
        <dbReference type="PROSITE" id="PS51349"/>
    </source>
</evidence>
<dbReference type="CDD" id="cd02809">
    <property type="entry name" value="alpha_hydroxyacid_oxid_FMN"/>
    <property type="match status" value="1"/>
</dbReference>
<feature type="binding site" evidence="7">
    <location>
        <position position="292"/>
    </location>
    <ligand>
        <name>glyoxylate</name>
        <dbReference type="ChEBI" id="CHEBI:36655"/>
    </ligand>
</feature>
<feature type="binding site" evidence="7">
    <location>
        <begin position="90"/>
        <end position="92"/>
    </location>
    <ligand>
        <name>FMN</name>
        <dbReference type="ChEBI" id="CHEBI:58210"/>
    </ligand>
</feature>
<dbReference type="GO" id="GO:0010181">
    <property type="term" value="F:FMN binding"/>
    <property type="evidence" value="ECO:0007669"/>
    <property type="project" value="InterPro"/>
</dbReference>
<keyword evidence="10" id="KW-1185">Reference proteome</keyword>
<dbReference type="PROSITE" id="PS51349">
    <property type="entry name" value="FMN_HYDROXY_ACID_DH_2"/>
    <property type="match status" value="1"/>
</dbReference>
<evidence type="ECO:0000313" key="10">
    <source>
        <dbReference type="Proteomes" id="UP001176960"/>
    </source>
</evidence>
<name>A0AA35V0B1_9PROT</name>
<organism evidence="9 10">
    <name type="scientific">Brytella acorum</name>
    <dbReference type="NCBI Taxonomy" id="2959299"/>
    <lineage>
        <taxon>Bacteria</taxon>
        <taxon>Pseudomonadati</taxon>
        <taxon>Pseudomonadota</taxon>
        <taxon>Alphaproteobacteria</taxon>
        <taxon>Acetobacterales</taxon>
        <taxon>Acetobacteraceae</taxon>
        <taxon>Brytella</taxon>
    </lineage>
</organism>
<feature type="binding site" evidence="7">
    <location>
        <position position="167"/>
    </location>
    <ligand>
        <name>glyoxylate</name>
        <dbReference type="ChEBI" id="CHEBI:36655"/>
    </ligand>
</feature>
<dbReference type="Pfam" id="PF01070">
    <property type="entry name" value="FMN_dh"/>
    <property type="match status" value="1"/>
</dbReference>
<dbReference type="GO" id="GO:0004459">
    <property type="term" value="F:L-lactate dehydrogenase (NAD+) activity"/>
    <property type="evidence" value="ECO:0007669"/>
    <property type="project" value="TreeGrafter"/>
</dbReference>
<evidence type="ECO:0000256" key="1">
    <source>
        <dbReference type="ARBA" id="ARBA00001917"/>
    </source>
</evidence>
<protein>
    <submittedName>
        <fullName evidence="9">Alpha-hydroxy acid oxidase</fullName>
    </submittedName>
</protein>
<accession>A0AA35V0B1</accession>
<dbReference type="Gene3D" id="3.20.20.70">
    <property type="entry name" value="Aldolase class I"/>
    <property type="match status" value="1"/>
</dbReference>
<evidence type="ECO:0000256" key="3">
    <source>
        <dbReference type="ARBA" id="ARBA00022643"/>
    </source>
</evidence>
<evidence type="ECO:0000256" key="5">
    <source>
        <dbReference type="ARBA" id="ARBA00024042"/>
    </source>
</evidence>
<feature type="binding site" evidence="7">
    <location>
        <begin position="319"/>
        <end position="323"/>
    </location>
    <ligand>
        <name>FMN</name>
        <dbReference type="ChEBI" id="CHEBI:58210"/>
    </ligand>
</feature>
<feature type="binding site" evidence="7">
    <location>
        <position position="176"/>
    </location>
    <ligand>
        <name>glyoxylate</name>
        <dbReference type="ChEBI" id="CHEBI:36655"/>
    </ligand>
</feature>
<evidence type="ECO:0000313" key="9">
    <source>
        <dbReference type="EMBL" id="CAI9120348.1"/>
    </source>
</evidence>
<dbReference type="EMBL" id="CATKSH010000005">
    <property type="protein sequence ID" value="CAI9120348.1"/>
    <property type="molecule type" value="Genomic_DNA"/>
</dbReference>
<evidence type="ECO:0000256" key="2">
    <source>
        <dbReference type="ARBA" id="ARBA00022630"/>
    </source>
</evidence>
<dbReference type="GO" id="GO:0009060">
    <property type="term" value="P:aerobic respiration"/>
    <property type="evidence" value="ECO:0007669"/>
    <property type="project" value="TreeGrafter"/>
</dbReference>
<dbReference type="InterPro" id="IPR008259">
    <property type="entry name" value="FMN_hydac_DH_AS"/>
</dbReference>